<accession>A7TMA4</accession>
<dbReference type="eggNOG" id="KOG0955">
    <property type="taxonomic scope" value="Eukaryota"/>
</dbReference>
<dbReference type="HOGENOM" id="CLU_002663_1_0_1"/>
<dbReference type="PROSITE" id="PS51805">
    <property type="entry name" value="EPHD"/>
    <property type="match status" value="1"/>
</dbReference>
<evidence type="ECO:0000313" key="11">
    <source>
        <dbReference type="Proteomes" id="UP000000267"/>
    </source>
</evidence>
<dbReference type="InterPro" id="IPR019786">
    <property type="entry name" value="Zinc_finger_PHD-type_CS"/>
</dbReference>
<keyword evidence="6" id="KW-0539">Nucleus</keyword>
<dbReference type="GO" id="GO:0008270">
    <property type="term" value="F:zinc ion binding"/>
    <property type="evidence" value="ECO:0007669"/>
    <property type="project" value="UniProtKB-KW"/>
</dbReference>
<dbReference type="InterPro" id="IPR013083">
    <property type="entry name" value="Znf_RING/FYVE/PHD"/>
</dbReference>
<dbReference type="STRING" id="436907.A7TMA4"/>
<dbReference type="AlphaFoldDB" id="A7TMA4"/>
<evidence type="ECO:0000256" key="4">
    <source>
        <dbReference type="ARBA" id="ARBA00022771"/>
    </source>
</evidence>
<dbReference type="InterPro" id="IPR019542">
    <property type="entry name" value="Enhancer_polycomb-like_N"/>
</dbReference>
<reference evidence="10 11" key="1">
    <citation type="journal article" date="2007" name="Proc. Natl. Acad. Sci. U.S.A.">
        <title>Independent sorting-out of thousands of duplicated gene pairs in two yeast species descended from a whole-genome duplication.</title>
        <authorList>
            <person name="Scannell D.R."/>
            <person name="Frank A.C."/>
            <person name="Conant G.C."/>
            <person name="Byrne K.P."/>
            <person name="Woolfit M."/>
            <person name="Wolfe K.H."/>
        </authorList>
    </citation>
    <scope>NUCLEOTIDE SEQUENCE [LARGE SCALE GENOMIC DNA]</scope>
    <source>
        <strain evidence="11">ATCC 22028 / DSM 70294 / BCRC 21397 / CBS 2163 / NBRC 10782 / NRRL Y-8283 / UCD 57-17</strain>
    </source>
</reference>
<dbReference type="GeneID" id="5544759"/>
<dbReference type="GO" id="GO:0005634">
    <property type="term" value="C:nucleus"/>
    <property type="evidence" value="ECO:0007669"/>
    <property type="project" value="UniProtKB-SubCell"/>
</dbReference>
<evidence type="ECO:0000256" key="1">
    <source>
        <dbReference type="ARBA" id="ARBA00004123"/>
    </source>
</evidence>
<evidence type="ECO:0000313" key="10">
    <source>
        <dbReference type="EMBL" id="EDO16598.1"/>
    </source>
</evidence>
<dbReference type="SMART" id="SM00249">
    <property type="entry name" value="PHD"/>
    <property type="match status" value="2"/>
</dbReference>
<keyword evidence="4 7" id="KW-0863">Zinc-finger</keyword>
<dbReference type="Pfam" id="PF10513">
    <property type="entry name" value="EPL1"/>
    <property type="match status" value="1"/>
</dbReference>
<sequence>MGRELTDDGPKLREERNFEEFHEDLRKDTRVPIVTLNNINNDTESRVHSHHVKQMIFNGKVTFEPVRLNQHNSDFKETKINVNQLSNQVLKPKGKGIHKSTNYNNKTRGFNELTTPYINKFIHQYNLNDLNRNIINAISGISKAQRNFLSEYDMDEQDELYLQFLNNRYCKGTLTNDLFEIVMTVLENEWIHLEKQIPPRSLSSNSSASDHHTQTARIYYELYGSDDGTSAFSEQACAVCNETESTNSNAIVFCDGCDVAVHQECYGIVFIPEGQWLCRLCLVSKNRKVNCALCPSHTGAFKQTDAGAWAHVICAIWIPELYFANLNYMEPIEGIQNIHKSRWKLNCYICDQKVGSCIQCSNKNCFTAYHVTCAKRASLCINFNKTPVSTIVQNQMSSDNMIQSYCDKHSPTGWHDCTEGIMKTRRYYRDLNQSKIENNIFPEVPQKNETQVASANRSKWKTNRGTPIAPHFFSQIVESVLSLAKVEHSNKVCYLICKYWSMKRELKRGAPLVRRFDSSSYNTLTLDQLKERINFSDVLLEDLLKLKGLSKLIKKRIELDEKLNSIDKNINNISRAPEKIFLRNAILSKFVSSPTFRAFERLFQESNKHYVMIVRCKNFEFNKLSEFKEYMEESFAQIEQDPDSTRLLLTKTSKTKELFESLINKISDFDVKKHIRQDFTSDPNNGMITQERPWKGPILLEDEELSDAEELNIREERLLRHFLNR</sequence>
<evidence type="ECO:0000256" key="2">
    <source>
        <dbReference type="ARBA" id="ARBA00022723"/>
    </source>
</evidence>
<dbReference type="PROSITE" id="PS50016">
    <property type="entry name" value="ZF_PHD_2"/>
    <property type="match status" value="1"/>
</dbReference>
<evidence type="ECO:0000256" key="5">
    <source>
        <dbReference type="ARBA" id="ARBA00022833"/>
    </source>
</evidence>
<dbReference type="InterPro" id="IPR050701">
    <property type="entry name" value="Histone_Mod_Regulator"/>
</dbReference>
<dbReference type="OrthoDB" id="20839at2759"/>
<protein>
    <recommendedName>
        <fullName evidence="12">NuA3 HAT complex component NTO1</fullName>
    </recommendedName>
</protein>
<dbReference type="RefSeq" id="XP_001644456.1">
    <property type="nucleotide sequence ID" value="XM_001644406.1"/>
</dbReference>
<dbReference type="OMA" id="CKYWSMK"/>
<dbReference type="PhylomeDB" id="A7TMA4"/>
<dbReference type="PANTHER" id="PTHR13793:SF107">
    <property type="entry name" value="BROMODOMAIN-CONTAINING PROTEIN HOMOLOG"/>
    <property type="match status" value="1"/>
</dbReference>
<dbReference type="FunFam" id="3.30.40.10:FF:000007">
    <property type="entry name" value="Bromodomain containing 1, isoform CRA_b"/>
    <property type="match status" value="1"/>
</dbReference>
<dbReference type="Proteomes" id="UP000000267">
    <property type="component" value="Unassembled WGS sequence"/>
</dbReference>
<dbReference type="GO" id="GO:1990468">
    <property type="term" value="C:NuA3b histone acetyltransferase complex"/>
    <property type="evidence" value="ECO:0007669"/>
    <property type="project" value="EnsemblFungi"/>
</dbReference>
<keyword evidence="2" id="KW-0479">Metal-binding</keyword>
<dbReference type="InterPro" id="IPR011011">
    <property type="entry name" value="Znf_FYVE_PHD"/>
</dbReference>
<evidence type="ECO:0000256" key="7">
    <source>
        <dbReference type="PROSITE-ProRule" id="PRU00146"/>
    </source>
</evidence>
<dbReference type="CDD" id="cd15492">
    <property type="entry name" value="PHD_BRPF_JADE_like"/>
    <property type="match status" value="1"/>
</dbReference>
<dbReference type="PANTHER" id="PTHR13793">
    <property type="entry name" value="PHD FINGER PROTEINS"/>
    <property type="match status" value="1"/>
</dbReference>
<dbReference type="InterPro" id="IPR001965">
    <property type="entry name" value="Znf_PHD"/>
</dbReference>
<dbReference type="KEGG" id="vpo:Kpol_520p19"/>
<dbReference type="InParanoid" id="A7TMA4"/>
<dbReference type="InterPro" id="IPR034732">
    <property type="entry name" value="EPHD"/>
</dbReference>
<evidence type="ECO:0000259" key="8">
    <source>
        <dbReference type="PROSITE" id="PS50016"/>
    </source>
</evidence>
<organism evidence="11">
    <name type="scientific">Vanderwaltozyma polyspora (strain ATCC 22028 / DSM 70294 / BCRC 21397 / CBS 2163 / NBRC 10782 / NRRL Y-8283 / UCD 57-17)</name>
    <name type="common">Kluyveromyces polysporus</name>
    <dbReference type="NCBI Taxonomy" id="436907"/>
    <lineage>
        <taxon>Eukaryota</taxon>
        <taxon>Fungi</taxon>
        <taxon>Dikarya</taxon>
        <taxon>Ascomycota</taxon>
        <taxon>Saccharomycotina</taxon>
        <taxon>Saccharomycetes</taxon>
        <taxon>Saccharomycetales</taxon>
        <taxon>Saccharomycetaceae</taxon>
        <taxon>Vanderwaltozyma</taxon>
    </lineage>
</organism>
<proteinExistence type="predicted"/>
<dbReference type="EMBL" id="DS480421">
    <property type="protein sequence ID" value="EDO16598.1"/>
    <property type="molecule type" value="Genomic_DNA"/>
</dbReference>
<evidence type="ECO:0000256" key="6">
    <source>
        <dbReference type="ARBA" id="ARBA00023242"/>
    </source>
</evidence>
<evidence type="ECO:0000259" key="9">
    <source>
        <dbReference type="PROSITE" id="PS51805"/>
    </source>
</evidence>
<name>A7TMA4_VANPO</name>
<dbReference type="InterPro" id="IPR019787">
    <property type="entry name" value="Znf_PHD-finger"/>
</dbReference>
<dbReference type="GO" id="GO:1990467">
    <property type="term" value="C:NuA3a histone acetyltransferase complex"/>
    <property type="evidence" value="ECO:0007669"/>
    <property type="project" value="EnsemblFungi"/>
</dbReference>
<dbReference type="GO" id="GO:0006357">
    <property type="term" value="P:regulation of transcription by RNA polymerase II"/>
    <property type="evidence" value="ECO:0007669"/>
    <property type="project" value="TreeGrafter"/>
</dbReference>
<feature type="domain" description="PHD-type" evidence="8">
    <location>
        <begin position="234"/>
        <end position="284"/>
    </location>
</feature>
<dbReference type="GO" id="GO:0140003">
    <property type="term" value="F:histone H3K36me3 reader activity"/>
    <property type="evidence" value="ECO:0007669"/>
    <property type="project" value="EnsemblFungi"/>
</dbReference>
<dbReference type="Pfam" id="PF13832">
    <property type="entry name" value="zf-HC5HC2H_2"/>
    <property type="match status" value="1"/>
</dbReference>
<gene>
    <name evidence="10" type="ORF">Kpol_520p19</name>
</gene>
<dbReference type="Gene3D" id="3.30.40.10">
    <property type="entry name" value="Zinc/RING finger domain, C3HC4 (zinc finger)"/>
    <property type="match status" value="2"/>
</dbReference>
<keyword evidence="11" id="KW-1185">Reference proteome</keyword>
<dbReference type="Pfam" id="PF13831">
    <property type="entry name" value="PHD_2"/>
    <property type="match status" value="1"/>
</dbReference>
<dbReference type="GO" id="GO:0006338">
    <property type="term" value="P:chromatin remodeling"/>
    <property type="evidence" value="ECO:0007669"/>
    <property type="project" value="EnsemblFungi"/>
</dbReference>
<dbReference type="SUPFAM" id="SSF57903">
    <property type="entry name" value="FYVE/PHD zinc finger"/>
    <property type="match status" value="1"/>
</dbReference>
<keyword evidence="3" id="KW-0677">Repeat</keyword>
<evidence type="ECO:0000256" key="3">
    <source>
        <dbReference type="ARBA" id="ARBA00022737"/>
    </source>
</evidence>
<feature type="domain" description="PHD-type" evidence="9">
    <location>
        <begin position="288"/>
        <end position="410"/>
    </location>
</feature>
<dbReference type="PROSITE" id="PS01359">
    <property type="entry name" value="ZF_PHD_1"/>
    <property type="match status" value="1"/>
</dbReference>
<comment type="subcellular location">
    <subcellularLocation>
        <location evidence="1">Nucleus</location>
    </subcellularLocation>
</comment>
<dbReference type="FunCoup" id="A7TMA4">
    <property type="interactions" value="184"/>
</dbReference>
<keyword evidence="5" id="KW-0862">Zinc</keyword>
<evidence type="ECO:0008006" key="12">
    <source>
        <dbReference type="Google" id="ProtNLM"/>
    </source>
</evidence>